<protein>
    <recommendedName>
        <fullName evidence="8">DIS3-like exonuclease 2</fullName>
        <ecNumber evidence="8">3.1.13.-</ecNumber>
    </recommendedName>
</protein>
<dbReference type="InterPro" id="IPR050180">
    <property type="entry name" value="RNR_Ribonuclease"/>
</dbReference>
<dbReference type="GO" id="GO:1990074">
    <property type="term" value="P:polyuridylation-dependent mRNA catabolic process"/>
    <property type="evidence" value="ECO:0007669"/>
    <property type="project" value="UniProtKB-UniRule"/>
</dbReference>
<sequence>MSSASYIPPSAEMPSSDTFPRRDSHPGRGGKGSRRGGKSGYDPERSSYSYIPPPHHKLAKASLKDHANEAYSEETGPVSPIKHSRQHSGSSARRGSHGTNEGSGLQMTDGHASGTSEKSPVHQSSKIQSSSNTTTRQNTKNKKNAQRRDSQGHSPPIQAELETSNVGENGTTGQGASDPKKSRRKRHQRKSTGSRDALDVEVLEGDGALQSENPFTESKPSVPPSDVKGVEGIGQKKSRNRKKNKQKQAQHLDDQETPILVIESRTLASGGKLLVTRSCSTSPRSPGNPDVSYSDGTPAPPSTLTNAGPPTSSRKLKDVPNNPAHDACIRTPGRKDEEEEVIDYADLTALSGPTPSKRPIRKAKSHQIIRHEGSRNEAASNNGNMKSHGRPFTAGDGSRKEKTLSGGRTDMGKALAYGLAPETPKGNRAGIQPSPSIRQAKSHEHINRSGADDGVRRRGASARNETPRKNDQQTSSDRQGRTVFENEGNPDTGIPLSRKKERGKKSFGEKSQANTPEGPLSWRQQDTPASASASPRSSAVRESYGSPRASPHVSARRNIYEEYITSTQVAEGLKDGTLKLGSLRINKRNRFDSYVSVNDDEQDIYICGMKNRNRAFEGDVVVVMLLEGQDLQKEVNGERNRREQRRKSNQERQAKCDVVAEGYSSEEELAPEDEEDIDVENRVYGKVVYISERRQDRSFAGTLQFDSPISQMRDRHANRDRPPKIVWFKPSDKRVALLAIPIEHAPKDFLQDPVAYQNILFKAAVLRWPASSQHPFGVVTGTLGQMGEISIETDALLVDAGVTWDAFSDEVLACLPPVPWSIPQEEYRKRRDLRSERIFSIDPQTARDLDDAVSVKPLGDGTFEVGVHIADVTHFVRPGTALDKEARHRATTVYLVQKAIPMLPRLLCEELCSLNPGVERLAFSVIWKMNSSAMVIGTPWFGRTIIKSCAKLSYDHAQRLIDGKDWEGLPQVEISGNTTIEDIKGDVLRLYEFSKMMRRRRFENGALSIQNVKLWFAIDDYGNPVSTGVYEIKDSNKLIEEFMLLANMAVAQKISSRFSNSALLRNHRNPLKRSMDEFVAFAAKLGYTIDSSTSASLQTSFESIPHAFQRSVLQQLCIKPMQRAKYFCTGAIDITKWHHYALNVPLYTHFTSPIRRYCDVMVHRMLEAAIDNVEYDIYNTKEVTLVAKQCNDRKDASKDAQEASQKLFLCAYLKRLCEKGAVNGTQSNQTSAKDGIFAEAIVYNVGTRGFDVLVPKYGLEKRIWLEDSIELGEVVGCEEVKGEVGKLRIYWKKDSNGMAAVIGSLENLNIGDAEDAVDIICSGSDASSNGKPEGESANPESHPNITPCISSNDSVSLRDNSSSLHQTPSTPAGDAKATKPKRRTFDPATVDTQTVRIFDRVWVRIVPDLTKSPPEIRVFAVKPGKVAFMDDIGEDAVGVQIDVSCPGIVDDAE</sequence>
<evidence type="ECO:0000313" key="11">
    <source>
        <dbReference type="EMBL" id="KND02723.1"/>
    </source>
</evidence>
<keyword evidence="2 8" id="KW-0540">Nuclease</keyword>
<keyword evidence="5 8" id="KW-0269">Exonuclease</keyword>
<feature type="region of interest" description="Disordered" evidence="9">
    <location>
        <begin position="1323"/>
        <end position="1387"/>
    </location>
</feature>
<dbReference type="OMA" id="CRQDIEN"/>
<dbReference type="InterPro" id="IPR041505">
    <property type="entry name" value="Dis3_CSD2"/>
</dbReference>
<dbReference type="RefSeq" id="XP_016610762.1">
    <property type="nucleotide sequence ID" value="XM_016750119.1"/>
</dbReference>
<dbReference type="InterPro" id="IPR041093">
    <property type="entry name" value="Dis3l2-like_C"/>
</dbReference>
<feature type="binding site" evidence="8">
    <location>
        <position position="851"/>
    </location>
    <ligand>
        <name>Mg(2+)</name>
        <dbReference type="ChEBI" id="CHEBI:18420"/>
    </ligand>
</feature>
<feature type="compositionally biased region" description="Basic and acidic residues" evidence="9">
    <location>
        <begin position="441"/>
        <end position="456"/>
    </location>
</feature>
<keyword evidence="4 8" id="KW-0378">Hydrolase</keyword>
<dbReference type="Proteomes" id="UP000053201">
    <property type="component" value="Unassembled WGS sequence"/>
</dbReference>
<dbReference type="InterPro" id="IPR001900">
    <property type="entry name" value="RNase_II/R"/>
</dbReference>
<dbReference type="GO" id="GO:0000175">
    <property type="term" value="F:3'-5'-RNA exonuclease activity"/>
    <property type="evidence" value="ECO:0007669"/>
    <property type="project" value="UniProtKB-UniRule"/>
</dbReference>
<proteinExistence type="inferred from homology"/>
<evidence type="ECO:0000259" key="10">
    <source>
        <dbReference type="SMART" id="SM00955"/>
    </source>
</evidence>
<dbReference type="PROSITE" id="PS01175">
    <property type="entry name" value="RIBONUCLEASE_II"/>
    <property type="match status" value="1"/>
</dbReference>
<dbReference type="InterPro" id="IPR028591">
    <property type="entry name" value="DIS3L2"/>
</dbReference>
<comment type="cofactor">
    <cofactor evidence="8">
        <name>Mg(2+)</name>
        <dbReference type="ChEBI" id="CHEBI:18420"/>
    </cofactor>
    <cofactor evidence="8">
        <name>Mn(2+)</name>
        <dbReference type="ChEBI" id="CHEBI:29035"/>
    </cofactor>
</comment>
<feature type="domain" description="RNB" evidence="10">
    <location>
        <begin position="830"/>
        <end position="1172"/>
    </location>
</feature>
<accession>A0A0L0HNT5</accession>
<dbReference type="InterPro" id="IPR033771">
    <property type="entry name" value="Rrp44_CSD1"/>
</dbReference>
<dbReference type="SMART" id="SM00955">
    <property type="entry name" value="RNB"/>
    <property type="match status" value="1"/>
</dbReference>
<keyword evidence="6 8" id="KW-0460">Magnesium</keyword>
<feature type="binding site" evidence="8">
    <location>
        <position position="842"/>
    </location>
    <ligand>
        <name>Mg(2+)</name>
        <dbReference type="ChEBI" id="CHEBI:18420"/>
    </ligand>
</feature>
<dbReference type="VEuPathDB" id="FungiDB:SPPG_01806"/>
<feature type="compositionally biased region" description="Basic residues" evidence="9">
    <location>
        <begin position="236"/>
        <end position="248"/>
    </location>
</feature>
<dbReference type="SUPFAM" id="SSF50249">
    <property type="entry name" value="Nucleic acid-binding proteins"/>
    <property type="match status" value="2"/>
</dbReference>
<dbReference type="GO" id="GO:0046872">
    <property type="term" value="F:metal ion binding"/>
    <property type="evidence" value="ECO:0007669"/>
    <property type="project" value="UniProtKB-KW"/>
</dbReference>
<dbReference type="GO" id="GO:0003723">
    <property type="term" value="F:RNA binding"/>
    <property type="evidence" value="ECO:0007669"/>
    <property type="project" value="UniProtKB-KW"/>
</dbReference>
<dbReference type="Gene3D" id="2.40.50.700">
    <property type="match status" value="1"/>
</dbReference>
<reference evidence="11 12" key="1">
    <citation type="submission" date="2009-08" db="EMBL/GenBank/DDBJ databases">
        <title>The Genome Sequence of Spizellomyces punctatus strain DAOM BR117.</title>
        <authorList>
            <consortium name="The Broad Institute Genome Sequencing Platform"/>
            <person name="Russ C."/>
            <person name="Cuomo C."/>
            <person name="Shea T."/>
            <person name="Young S.K."/>
            <person name="Zeng Q."/>
            <person name="Koehrsen M."/>
            <person name="Haas B."/>
            <person name="Borodovsky M."/>
            <person name="Guigo R."/>
            <person name="Alvarado L."/>
            <person name="Berlin A."/>
            <person name="Bochicchio J."/>
            <person name="Borenstein D."/>
            <person name="Chapman S."/>
            <person name="Chen Z."/>
            <person name="Engels R."/>
            <person name="Freedman E."/>
            <person name="Gellesch M."/>
            <person name="Goldberg J."/>
            <person name="Griggs A."/>
            <person name="Gujja S."/>
            <person name="Heiman D."/>
            <person name="Hepburn T."/>
            <person name="Howarth C."/>
            <person name="Jen D."/>
            <person name="Larson L."/>
            <person name="Lewis B."/>
            <person name="Mehta T."/>
            <person name="Park D."/>
            <person name="Pearson M."/>
            <person name="Roberts A."/>
            <person name="Saif S."/>
            <person name="Shenoy N."/>
            <person name="Sisk P."/>
            <person name="Stolte C."/>
            <person name="Sykes S."/>
            <person name="Thomson T."/>
            <person name="Walk T."/>
            <person name="White J."/>
            <person name="Yandava C."/>
            <person name="Burger G."/>
            <person name="Gray M.W."/>
            <person name="Holland P.W.H."/>
            <person name="King N."/>
            <person name="Lang F.B.F."/>
            <person name="Roger A.J."/>
            <person name="Ruiz-Trillo I."/>
            <person name="Lander E."/>
            <person name="Nusbaum C."/>
        </authorList>
    </citation>
    <scope>NUCLEOTIDE SEQUENCE [LARGE SCALE GENOMIC DNA]</scope>
    <source>
        <strain evidence="11 12">DAOM BR117</strain>
    </source>
</reference>
<dbReference type="InterPro" id="IPR022966">
    <property type="entry name" value="RNase_II/R_CS"/>
</dbReference>
<dbReference type="FunFam" id="2.40.50.700:FF:000002">
    <property type="entry name" value="Cell wall biogenesis protein"/>
    <property type="match status" value="1"/>
</dbReference>
<feature type="compositionally biased region" description="Polar residues" evidence="9">
    <location>
        <begin position="113"/>
        <end position="127"/>
    </location>
</feature>
<comment type="subcellular location">
    <subcellularLocation>
        <location evidence="8">Cytoplasm</location>
    </subcellularLocation>
    <subcellularLocation>
        <location evidence="8">Cytoplasm</location>
        <location evidence="8">P-body</location>
    </subcellularLocation>
</comment>
<feature type="compositionally biased region" description="Polar residues" evidence="9">
    <location>
        <begin position="210"/>
        <end position="219"/>
    </location>
</feature>
<feature type="compositionally biased region" description="Basic residues" evidence="9">
    <location>
        <begin position="181"/>
        <end position="192"/>
    </location>
</feature>
<feature type="region of interest" description="Disordered" evidence="9">
    <location>
        <begin position="1"/>
        <end position="553"/>
    </location>
</feature>
<dbReference type="eggNOG" id="KOG2102">
    <property type="taxonomic scope" value="Eukaryota"/>
</dbReference>
<dbReference type="GO" id="GO:0000932">
    <property type="term" value="C:P-body"/>
    <property type="evidence" value="ECO:0007669"/>
    <property type="project" value="UniProtKB-SubCell"/>
</dbReference>
<evidence type="ECO:0000256" key="6">
    <source>
        <dbReference type="ARBA" id="ARBA00022842"/>
    </source>
</evidence>
<evidence type="ECO:0000313" key="12">
    <source>
        <dbReference type="Proteomes" id="UP000053201"/>
    </source>
</evidence>
<evidence type="ECO:0000256" key="2">
    <source>
        <dbReference type="ARBA" id="ARBA00022722"/>
    </source>
</evidence>
<keyword evidence="3 8" id="KW-0479">Metal-binding</keyword>
<dbReference type="HAMAP" id="MF_03045">
    <property type="entry name" value="DIS3L2"/>
    <property type="match status" value="1"/>
</dbReference>
<gene>
    <name evidence="11" type="ORF">SPPG_01806</name>
</gene>
<feature type="compositionally biased region" description="Low complexity" evidence="9">
    <location>
        <begin position="128"/>
        <end position="138"/>
    </location>
</feature>
<dbReference type="Pfam" id="PF17877">
    <property type="entry name" value="Dis3l2_C_term"/>
    <property type="match status" value="1"/>
</dbReference>
<keyword evidence="7 8" id="KW-0694">RNA-binding</keyword>
<dbReference type="GO" id="GO:0000956">
    <property type="term" value="P:nuclear-transcribed mRNA catabolic process"/>
    <property type="evidence" value="ECO:0007669"/>
    <property type="project" value="UniProtKB-UniRule"/>
</dbReference>
<dbReference type="Pfam" id="PF17849">
    <property type="entry name" value="OB_Dis3"/>
    <property type="match status" value="1"/>
</dbReference>
<feature type="compositionally biased region" description="Low complexity" evidence="9">
    <location>
        <begin position="528"/>
        <end position="538"/>
    </location>
</feature>
<organism evidence="11 12">
    <name type="scientific">Spizellomyces punctatus (strain DAOM BR117)</name>
    <dbReference type="NCBI Taxonomy" id="645134"/>
    <lineage>
        <taxon>Eukaryota</taxon>
        <taxon>Fungi</taxon>
        <taxon>Fungi incertae sedis</taxon>
        <taxon>Chytridiomycota</taxon>
        <taxon>Chytridiomycota incertae sedis</taxon>
        <taxon>Chytridiomycetes</taxon>
        <taxon>Spizellomycetales</taxon>
        <taxon>Spizellomycetaceae</taxon>
        <taxon>Spizellomyces</taxon>
    </lineage>
</organism>
<dbReference type="OrthoDB" id="372421at2759"/>
<dbReference type="EC" id="3.1.13.-" evidence="8"/>
<feature type="compositionally biased region" description="Polar residues" evidence="9">
    <location>
        <begin position="161"/>
        <end position="175"/>
    </location>
</feature>
<evidence type="ECO:0000256" key="7">
    <source>
        <dbReference type="ARBA" id="ARBA00022884"/>
    </source>
</evidence>
<dbReference type="EMBL" id="KQ257452">
    <property type="protein sequence ID" value="KND02723.1"/>
    <property type="molecule type" value="Genomic_DNA"/>
</dbReference>
<comment type="similarity">
    <text evidence="8">Belongs to the RNR ribonuclease family. DIS3L2 subfamily.</text>
</comment>
<evidence type="ECO:0000256" key="5">
    <source>
        <dbReference type="ARBA" id="ARBA00022839"/>
    </source>
</evidence>
<evidence type="ECO:0000256" key="1">
    <source>
        <dbReference type="ARBA" id="ARBA00022490"/>
    </source>
</evidence>
<dbReference type="Pfam" id="PF00773">
    <property type="entry name" value="RNB"/>
    <property type="match status" value="1"/>
</dbReference>
<feature type="compositionally biased region" description="Polar residues" evidence="9">
    <location>
        <begin position="1338"/>
        <end position="1370"/>
    </location>
</feature>
<feature type="region of interest" description="Disordered" evidence="9">
    <location>
        <begin position="634"/>
        <end position="655"/>
    </location>
</feature>
<keyword evidence="12" id="KW-1185">Reference proteome</keyword>
<keyword evidence="1 8" id="KW-0963">Cytoplasm</keyword>
<feature type="compositionally biased region" description="Basic residues" evidence="9">
    <location>
        <begin position="358"/>
        <end position="368"/>
    </location>
</feature>
<name>A0A0L0HNT5_SPIPD</name>
<evidence type="ECO:0000256" key="4">
    <source>
        <dbReference type="ARBA" id="ARBA00022801"/>
    </source>
</evidence>
<feature type="site" description="Important for catalytic activity" evidence="8">
    <location>
        <position position="850"/>
    </location>
</feature>
<feature type="compositionally biased region" description="Polar residues" evidence="9">
    <location>
        <begin position="302"/>
        <end position="313"/>
    </location>
</feature>
<dbReference type="Gene3D" id="2.40.50.690">
    <property type="match status" value="1"/>
</dbReference>
<dbReference type="Pfam" id="PF17216">
    <property type="entry name" value="Rrp44_CSD1"/>
    <property type="match status" value="1"/>
</dbReference>
<keyword evidence="8" id="KW-0464">Manganese</keyword>
<dbReference type="STRING" id="645134.A0A0L0HNT5"/>
<evidence type="ECO:0000256" key="9">
    <source>
        <dbReference type="SAM" id="MobiDB-lite"/>
    </source>
</evidence>
<dbReference type="InParanoid" id="A0A0L0HNT5"/>
<dbReference type="PANTHER" id="PTHR23355">
    <property type="entry name" value="RIBONUCLEASE"/>
    <property type="match status" value="1"/>
</dbReference>
<comment type="function">
    <text evidence="8">3'-5'-exoribonuclease that specifically recognizes RNAs polyuridylated at their 3' end and mediates their degradation. Component of an exosome-independent RNA degradation pathway that mediates degradation of cytoplasmic mRNAs that have been deadenylated and subsequently uridylated at their 3'.</text>
</comment>
<dbReference type="GeneID" id="27685443"/>
<dbReference type="InterPro" id="IPR012340">
    <property type="entry name" value="NA-bd_OB-fold"/>
</dbReference>
<dbReference type="Gene3D" id="2.40.50.140">
    <property type="entry name" value="Nucleic acid-binding proteins"/>
    <property type="match status" value="1"/>
</dbReference>
<dbReference type="PANTHER" id="PTHR23355:SF9">
    <property type="entry name" value="DIS3-LIKE EXONUCLEASE 2"/>
    <property type="match status" value="1"/>
</dbReference>
<evidence type="ECO:0000256" key="3">
    <source>
        <dbReference type="ARBA" id="ARBA00022723"/>
    </source>
</evidence>
<evidence type="ECO:0000256" key="8">
    <source>
        <dbReference type="HAMAP-Rule" id="MF_03045"/>
    </source>
</evidence>